<protein>
    <submittedName>
        <fullName evidence="4">CAF1C_H4-bd domain-containing protein</fullName>
    </submittedName>
</protein>
<gene>
    <name evidence="2" type="ORF">HNAJ_LOCUS8485</name>
</gene>
<accession>A0A0R3TME9</accession>
<evidence type="ECO:0000313" key="2">
    <source>
        <dbReference type="EMBL" id="VDO04458.1"/>
    </source>
</evidence>
<feature type="compositionally biased region" description="Acidic residues" evidence="1">
    <location>
        <begin position="19"/>
        <end position="28"/>
    </location>
</feature>
<feature type="compositionally biased region" description="Acidic residues" evidence="1">
    <location>
        <begin position="45"/>
        <end position="54"/>
    </location>
</feature>
<organism evidence="4">
    <name type="scientific">Rodentolepis nana</name>
    <name type="common">Dwarf tapeworm</name>
    <name type="synonym">Hymenolepis nana</name>
    <dbReference type="NCBI Taxonomy" id="102285"/>
    <lineage>
        <taxon>Eukaryota</taxon>
        <taxon>Metazoa</taxon>
        <taxon>Spiralia</taxon>
        <taxon>Lophotrochozoa</taxon>
        <taxon>Platyhelminthes</taxon>
        <taxon>Cestoda</taxon>
        <taxon>Eucestoda</taxon>
        <taxon>Cyclophyllidea</taxon>
        <taxon>Hymenolepididae</taxon>
        <taxon>Rodentolepis</taxon>
    </lineage>
</organism>
<dbReference type="WBParaSite" id="HNAJ_0000848901-mRNA-1">
    <property type="protein sequence ID" value="HNAJ_0000848901-mRNA-1"/>
    <property type="gene ID" value="HNAJ_0000848901"/>
</dbReference>
<dbReference type="AlphaFoldDB" id="A0A0R3TME9"/>
<sequence length="117" mass="13173">MDAPTFYSESKRKKRDEPFSDDSEEAISSDDTLSPEGTDGIEYNESSDESEFDGEISDVNINEIETQAIESPAMQSVWHSTTSNERKFSLSGKEELSIAPNPSYEGKIWPIDMYSLF</sequence>
<reference evidence="2 3" key="2">
    <citation type="submission" date="2018-11" db="EMBL/GenBank/DDBJ databases">
        <authorList>
            <consortium name="Pathogen Informatics"/>
        </authorList>
    </citation>
    <scope>NUCLEOTIDE SEQUENCE [LARGE SCALE GENOMIC DNA]</scope>
</reference>
<name>A0A0R3TME9_RODNA</name>
<feature type="region of interest" description="Disordered" evidence="1">
    <location>
        <begin position="1"/>
        <end position="54"/>
    </location>
</feature>
<evidence type="ECO:0000256" key="1">
    <source>
        <dbReference type="SAM" id="MobiDB-lite"/>
    </source>
</evidence>
<proteinExistence type="predicted"/>
<reference evidence="4" key="1">
    <citation type="submission" date="2017-02" db="UniProtKB">
        <authorList>
            <consortium name="WormBaseParasite"/>
        </authorList>
    </citation>
    <scope>IDENTIFICATION</scope>
</reference>
<dbReference type="Proteomes" id="UP000278807">
    <property type="component" value="Unassembled WGS sequence"/>
</dbReference>
<evidence type="ECO:0000313" key="4">
    <source>
        <dbReference type="WBParaSite" id="HNAJ_0000848901-mRNA-1"/>
    </source>
</evidence>
<dbReference type="EMBL" id="UZAE01012303">
    <property type="protein sequence ID" value="VDO04458.1"/>
    <property type="molecule type" value="Genomic_DNA"/>
</dbReference>
<keyword evidence="3" id="KW-1185">Reference proteome</keyword>
<evidence type="ECO:0000313" key="3">
    <source>
        <dbReference type="Proteomes" id="UP000278807"/>
    </source>
</evidence>